<dbReference type="Proteomes" id="UP001477672">
    <property type="component" value="Unassembled WGS sequence"/>
</dbReference>
<feature type="domain" description="D-isomer specific 2-hydroxyacid dehydrogenase NAD-binding" evidence="6">
    <location>
        <begin position="116"/>
        <end position="292"/>
    </location>
</feature>
<dbReference type="PANTHER" id="PTHR42789">
    <property type="entry name" value="D-ISOMER SPECIFIC 2-HYDROXYACID DEHYDROGENASE FAMILY PROTEIN (AFU_ORTHOLOGUE AFUA_6G10090)"/>
    <property type="match status" value="1"/>
</dbReference>
<accession>A0ABV1GDG6</accession>
<dbReference type="PANTHER" id="PTHR42789:SF1">
    <property type="entry name" value="D-ISOMER SPECIFIC 2-HYDROXYACID DEHYDROGENASE FAMILY PROTEIN (AFU_ORTHOLOGUE AFUA_6G10090)"/>
    <property type="match status" value="1"/>
</dbReference>
<dbReference type="Pfam" id="PF00389">
    <property type="entry name" value="2-Hacid_dh"/>
    <property type="match status" value="1"/>
</dbReference>
<dbReference type="InterPro" id="IPR050857">
    <property type="entry name" value="D-2-hydroxyacid_DH"/>
</dbReference>
<dbReference type="Pfam" id="PF02826">
    <property type="entry name" value="2-Hacid_dh_C"/>
    <property type="match status" value="1"/>
</dbReference>
<dbReference type="InterPro" id="IPR036291">
    <property type="entry name" value="NAD(P)-bd_dom_sf"/>
</dbReference>
<dbReference type="SUPFAM" id="SSF52283">
    <property type="entry name" value="Formate/glycerate dehydrogenase catalytic domain-like"/>
    <property type="match status" value="1"/>
</dbReference>
<dbReference type="SUPFAM" id="SSF51735">
    <property type="entry name" value="NAD(P)-binding Rossmann-fold domains"/>
    <property type="match status" value="1"/>
</dbReference>
<evidence type="ECO:0000256" key="1">
    <source>
        <dbReference type="ARBA" id="ARBA00005854"/>
    </source>
</evidence>
<dbReference type="InterPro" id="IPR006140">
    <property type="entry name" value="D-isomer_DH_NAD-bd"/>
</dbReference>
<dbReference type="InterPro" id="IPR029753">
    <property type="entry name" value="D-isomer_DH_CS"/>
</dbReference>
<dbReference type="RefSeq" id="WP_349215126.1">
    <property type="nucleotide sequence ID" value="NZ_JBBMFA010000063.1"/>
</dbReference>
<evidence type="ECO:0000256" key="4">
    <source>
        <dbReference type="RuleBase" id="RU003719"/>
    </source>
</evidence>
<comment type="similarity">
    <text evidence="1 4">Belongs to the D-isomer specific 2-hydroxyacid dehydrogenase family.</text>
</comment>
<protein>
    <submittedName>
        <fullName evidence="7">NAD(P)-dependent oxidoreductase</fullName>
    </submittedName>
</protein>
<organism evidence="7 8">
    <name type="scientific">Ruthenibacterium intestinale</name>
    <dbReference type="NCBI Taxonomy" id="3133163"/>
    <lineage>
        <taxon>Bacteria</taxon>
        <taxon>Bacillati</taxon>
        <taxon>Bacillota</taxon>
        <taxon>Clostridia</taxon>
        <taxon>Eubacteriales</taxon>
        <taxon>Oscillospiraceae</taxon>
        <taxon>Ruthenibacterium</taxon>
    </lineage>
</organism>
<name>A0ABV1GDG6_9FIRM</name>
<dbReference type="EMBL" id="JBBMFA010000063">
    <property type="protein sequence ID" value="MEQ2519692.1"/>
    <property type="molecule type" value="Genomic_DNA"/>
</dbReference>
<evidence type="ECO:0000313" key="8">
    <source>
        <dbReference type="Proteomes" id="UP001477672"/>
    </source>
</evidence>
<comment type="caution">
    <text evidence="7">The sequence shown here is derived from an EMBL/GenBank/DDBJ whole genome shotgun (WGS) entry which is preliminary data.</text>
</comment>
<evidence type="ECO:0000256" key="3">
    <source>
        <dbReference type="ARBA" id="ARBA00023027"/>
    </source>
</evidence>
<dbReference type="PROSITE" id="PS00670">
    <property type="entry name" value="D_2_HYDROXYACID_DH_2"/>
    <property type="match status" value="1"/>
</dbReference>
<evidence type="ECO:0000256" key="2">
    <source>
        <dbReference type="ARBA" id="ARBA00023002"/>
    </source>
</evidence>
<sequence>MSEPKTVWVNLDPRNVDLTPIVSRCEKAGYRCITKDIGTDTAKAVEMALQADAIVSIGEQWNQDSLPQIAGSNRIIVRYGAGLDNVNVPLATQYGIPVANLPGMNSPAVAEIALLHILNLGRRFSYSIEGIKQGHWPYSMPGNELDGKVLGLIGFGNIARQLTRMVQGFSLKIMAYDNYLNEAGRAFAQEHNVTLTQSAEEIYRNADIVSLHIPYTPANRGIVNKDCFAIMKPTAYLVNTCRGGVICEKDLIDALRTGQIRGAGLDVMCEEPPSMDNPLLHMDNVFVSSHLGSLAVEAEERSQLLIADIIDEHFAGRIHRNVVNPQALANH</sequence>
<reference evidence="7 8" key="1">
    <citation type="submission" date="2024-03" db="EMBL/GenBank/DDBJ databases">
        <title>Human intestinal bacterial collection.</title>
        <authorList>
            <person name="Pauvert C."/>
            <person name="Hitch T.C.A."/>
            <person name="Clavel T."/>
        </authorList>
    </citation>
    <scope>NUCLEOTIDE SEQUENCE [LARGE SCALE GENOMIC DNA]</scope>
    <source>
        <strain evidence="7 8">CLA-JM-H11</strain>
    </source>
</reference>
<proteinExistence type="inferred from homology"/>
<evidence type="ECO:0000259" key="5">
    <source>
        <dbReference type="Pfam" id="PF00389"/>
    </source>
</evidence>
<dbReference type="Gene3D" id="3.40.50.720">
    <property type="entry name" value="NAD(P)-binding Rossmann-like Domain"/>
    <property type="match status" value="2"/>
</dbReference>
<keyword evidence="3" id="KW-0520">NAD</keyword>
<dbReference type="InterPro" id="IPR006139">
    <property type="entry name" value="D-isomer_2_OHA_DH_cat_dom"/>
</dbReference>
<keyword evidence="2 4" id="KW-0560">Oxidoreductase</keyword>
<keyword evidence="8" id="KW-1185">Reference proteome</keyword>
<evidence type="ECO:0000259" key="6">
    <source>
        <dbReference type="Pfam" id="PF02826"/>
    </source>
</evidence>
<gene>
    <name evidence="7" type="ORF">WMO24_04500</name>
</gene>
<evidence type="ECO:0000313" key="7">
    <source>
        <dbReference type="EMBL" id="MEQ2519692.1"/>
    </source>
</evidence>
<feature type="domain" description="D-isomer specific 2-hydroxyacid dehydrogenase catalytic" evidence="5">
    <location>
        <begin position="24"/>
        <end position="324"/>
    </location>
</feature>